<feature type="domain" description="HTH cro/C1-type" evidence="1">
    <location>
        <begin position="7"/>
        <end position="61"/>
    </location>
</feature>
<dbReference type="CDD" id="cd00093">
    <property type="entry name" value="HTH_XRE"/>
    <property type="match status" value="1"/>
</dbReference>
<dbReference type="InterPro" id="IPR001387">
    <property type="entry name" value="Cro/C1-type_HTH"/>
</dbReference>
<evidence type="ECO:0000313" key="3">
    <source>
        <dbReference type="Proteomes" id="UP001225761"/>
    </source>
</evidence>
<dbReference type="SMART" id="SM00530">
    <property type="entry name" value="HTH_XRE"/>
    <property type="match status" value="1"/>
</dbReference>
<dbReference type="InterPro" id="IPR010982">
    <property type="entry name" value="Lambda_DNA-bd_dom_sf"/>
</dbReference>
<evidence type="ECO:0000313" key="2">
    <source>
        <dbReference type="EMBL" id="MDI9873080.1"/>
    </source>
</evidence>
<gene>
    <name evidence="2" type="ORF">QM481_00980</name>
</gene>
<organism evidence="2 3">
    <name type="scientific">Flectobacillus rivi</name>
    <dbReference type="NCBI Taxonomy" id="2984209"/>
    <lineage>
        <taxon>Bacteria</taxon>
        <taxon>Pseudomonadati</taxon>
        <taxon>Bacteroidota</taxon>
        <taxon>Cytophagia</taxon>
        <taxon>Cytophagales</taxon>
        <taxon>Flectobacillaceae</taxon>
        <taxon>Flectobacillus</taxon>
    </lineage>
</organism>
<name>A0ABT6YW18_9BACT</name>
<accession>A0ABT6YW18</accession>
<sequence>MFNLKKLRQTRLALGFKQSYISHLTGIPQSTISRIEKGERSPTIKEVSQIIQVLNIKPIDLIE</sequence>
<dbReference type="PROSITE" id="PS50943">
    <property type="entry name" value="HTH_CROC1"/>
    <property type="match status" value="1"/>
</dbReference>
<comment type="caution">
    <text evidence="2">The sequence shown here is derived from an EMBL/GenBank/DDBJ whole genome shotgun (WGS) entry which is preliminary data.</text>
</comment>
<proteinExistence type="predicted"/>
<dbReference type="Gene3D" id="1.10.260.40">
    <property type="entry name" value="lambda repressor-like DNA-binding domains"/>
    <property type="match status" value="1"/>
</dbReference>
<protein>
    <submittedName>
        <fullName evidence="2">Helix-turn-helix transcriptional regulator</fullName>
    </submittedName>
</protein>
<reference evidence="2 3" key="1">
    <citation type="submission" date="2023-05" db="EMBL/GenBank/DDBJ databases">
        <title>Novel species of genus Flectobacillus isolated from stream in China.</title>
        <authorList>
            <person name="Lu H."/>
        </authorList>
    </citation>
    <scope>NUCLEOTIDE SEQUENCE [LARGE SCALE GENOMIC DNA]</scope>
    <source>
        <strain evidence="2 3">LFS242W</strain>
    </source>
</reference>
<evidence type="ECO:0000259" key="1">
    <source>
        <dbReference type="PROSITE" id="PS50943"/>
    </source>
</evidence>
<dbReference type="EMBL" id="JASHIE010000001">
    <property type="protein sequence ID" value="MDI9873080.1"/>
    <property type="molecule type" value="Genomic_DNA"/>
</dbReference>
<dbReference type="RefSeq" id="WP_283380293.1">
    <property type="nucleotide sequence ID" value="NZ_JASHIE010000001.1"/>
</dbReference>
<dbReference type="SUPFAM" id="SSF47413">
    <property type="entry name" value="lambda repressor-like DNA-binding domains"/>
    <property type="match status" value="1"/>
</dbReference>
<keyword evidence="3" id="KW-1185">Reference proteome</keyword>
<dbReference type="Proteomes" id="UP001225761">
    <property type="component" value="Unassembled WGS sequence"/>
</dbReference>
<dbReference type="Pfam" id="PF01381">
    <property type="entry name" value="HTH_3"/>
    <property type="match status" value="1"/>
</dbReference>